<dbReference type="EMBL" id="CP058952">
    <property type="protein sequence ID" value="QLI83086.1"/>
    <property type="molecule type" value="Genomic_DNA"/>
</dbReference>
<dbReference type="Proteomes" id="UP000510822">
    <property type="component" value="Chromosome"/>
</dbReference>
<name>A0A7D5ZGA8_9NEIS</name>
<reference evidence="1 2" key="1">
    <citation type="journal article" date="2016" name="Int. J. Syst. Evol. Microbiol.">
        <title>Chitinibacter fontanus sp. nov., isolated from a spring.</title>
        <authorList>
            <person name="Sheu S.Y."/>
            <person name="Li Y.S."/>
            <person name="Young C.C."/>
            <person name="Chen W.M."/>
        </authorList>
    </citation>
    <scope>NUCLEOTIDE SEQUENCE [LARGE SCALE GENOMIC DNA]</scope>
    <source>
        <strain evidence="1 2">STM-7</strain>
    </source>
</reference>
<evidence type="ECO:0000313" key="2">
    <source>
        <dbReference type="Proteomes" id="UP000510822"/>
    </source>
</evidence>
<dbReference type="KEGG" id="cfon:HZU75_17030"/>
<keyword evidence="2" id="KW-1185">Reference proteome</keyword>
<gene>
    <name evidence="1" type="ORF">HZU75_17030</name>
</gene>
<sequence length="92" mass="10321">MDPQRTPKDETHPFQLNQSDLLAQLASLIAQQQLQTQTLASLSRRYLAESASQEFFIAHHPQTSNFFATPTHSAINTNDSPARQIAQLLAIY</sequence>
<dbReference type="AlphaFoldDB" id="A0A7D5ZGA8"/>
<accession>A0A7D5ZGA8</accession>
<protein>
    <submittedName>
        <fullName evidence="1">Uncharacterized protein</fullName>
    </submittedName>
</protein>
<dbReference type="RefSeq" id="WP_180307155.1">
    <property type="nucleotide sequence ID" value="NZ_CP058952.1"/>
</dbReference>
<organism evidence="1 2">
    <name type="scientific">Chitinibacter fontanus</name>
    <dbReference type="NCBI Taxonomy" id="1737446"/>
    <lineage>
        <taxon>Bacteria</taxon>
        <taxon>Pseudomonadati</taxon>
        <taxon>Pseudomonadota</taxon>
        <taxon>Betaproteobacteria</taxon>
        <taxon>Neisseriales</taxon>
        <taxon>Chitinibacteraceae</taxon>
        <taxon>Chitinibacter</taxon>
    </lineage>
</organism>
<evidence type="ECO:0000313" key="1">
    <source>
        <dbReference type="EMBL" id="QLI83086.1"/>
    </source>
</evidence>
<proteinExistence type="predicted"/>